<evidence type="ECO:0000256" key="1">
    <source>
        <dbReference type="SAM" id="MobiDB-lite"/>
    </source>
</evidence>
<reference evidence="2" key="1">
    <citation type="submission" date="2023-08" db="EMBL/GenBank/DDBJ databases">
        <title>Black Yeasts Isolated from many extreme environments.</title>
        <authorList>
            <person name="Coleine C."/>
            <person name="Stajich J.E."/>
            <person name="Selbmann L."/>
        </authorList>
    </citation>
    <scope>NUCLEOTIDE SEQUENCE</scope>
    <source>
        <strain evidence="2">CCFEE 5401</strain>
    </source>
</reference>
<name>A0AAN7TCC1_9PEZI</name>
<dbReference type="EMBL" id="JAVRRL010000068">
    <property type="protein sequence ID" value="KAK5109251.1"/>
    <property type="molecule type" value="Genomic_DNA"/>
</dbReference>
<sequence>MATSSLVADWKAARAVSTQSLAKLRSLDATATLLLLTPILLPQGYTDPSSQEFTEAPYTGPQPSRGKKTQPPHREQDQNHAHHRTDPFEALGLALSKQHPRIRHVPYLPTVGFTPTHAAFLRDADAVIVVSCEPEAQHGVQLETVLAKQAEFVGRVAEALQSLERESVIDSSVDVEEGIEGDGEAIQGKEGRRERAPMVNVSFGGDDWENEVVAYAHLWAGECYGSEAVGNVIRLVFGGRQ</sequence>
<organism evidence="2 3">
    <name type="scientific">Meristemomyces frigidus</name>
    <dbReference type="NCBI Taxonomy" id="1508187"/>
    <lineage>
        <taxon>Eukaryota</taxon>
        <taxon>Fungi</taxon>
        <taxon>Dikarya</taxon>
        <taxon>Ascomycota</taxon>
        <taxon>Pezizomycotina</taxon>
        <taxon>Dothideomycetes</taxon>
        <taxon>Dothideomycetidae</taxon>
        <taxon>Mycosphaerellales</taxon>
        <taxon>Teratosphaeriaceae</taxon>
        <taxon>Meristemomyces</taxon>
    </lineage>
</organism>
<dbReference type="AlphaFoldDB" id="A0AAN7TCC1"/>
<proteinExistence type="predicted"/>
<feature type="compositionally biased region" description="Basic and acidic residues" evidence="1">
    <location>
        <begin position="72"/>
        <end position="82"/>
    </location>
</feature>
<dbReference type="Proteomes" id="UP001310890">
    <property type="component" value="Unassembled WGS sequence"/>
</dbReference>
<accession>A0AAN7TCC1</accession>
<gene>
    <name evidence="2" type="ORF">LTR62_007233</name>
</gene>
<feature type="region of interest" description="Disordered" evidence="1">
    <location>
        <begin position="46"/>
        <end position="82"/>
    </location>
</feature>
<protein>
    <submittedName>
        <fullName evidence="2">Uncharacterized protein</fullName>
    </submittedName>
</protein>
<evidence type="ECO:0000313" key="2">
    <source>
        <dbReference type="EMBL" id="KAK5109251.1"/>
    </source>
</evidence>
<evidence type="ECO:0000313" key="3">
    <source>
        <dbReference type="Proteomes" id="UP001310890"/>
    </source>
</evidence>
<comment type="caution">
    <text evidence="2">The sequence shown here is derived from an EMBL/GenBank/DDBJ whole genome shotgun (WGS) entry which is preliminary data.</text>
</comment>